<keyword evidence="8" id="KW-1185">Reference proteome</keyword>
<dbReference type="Gene3D" id="3.40.50.150">
    <property type="entry name" value="Vaccinia Virus protein VP39"/>
    <property type="match status" value="1"/>
</dbReference>
<dbReference type="EMBL" id="JACIDS010000001">
    <property type="protein sequence ID" value="MBB3929720.1"/>
    <property type="molecule type" value="Genomic_DNA"/>
</dbReference>
<evidence type="ECO:0000256" key="3">
    <source>
        <dbReference type="ARBA" id="ARBA00022603"/>
    </source>
</evidence>
<dbReference type="AlphaFoldDB" id="A0A840AHU0"/>
<name>A0A840AHU0_9HYPH</name>
<dbReference type="PROSITE" id="PS00092">
    <property type="entry name" value="N6_MTASE"/>
    <property type="match status" value="1"/>
</dbReference>
<dbReference type="GO" id="GO:0052914">
    <property type="term" value="F:16S rRNA (guanine(1207)-N(2))-methyltransferase activity"/>
    <property type="evidence" value="ECO:0007669"/>
    <property type="project" value="UniProtKB-EC"/>
</dbReference>
<comment type="caution">
    <text evidence="7">The sequence shown here is derived from an EMBL/GenBank/DDBJ whole genome shotgun (WGS) entry which is preliminary data.</text>
</comment>
<gene>
    <name evidence="7" type="ORF">GGR25_000739</name>
</gene>
<evidence type="ECO:0000256" key="5">
    <source>
        <dbReference type="ARBA" id="ARBA00022691"/>
    </source>
</evidence>
<keyword evidence="1" id="KW-0963">Cytoplasm</keyword>
<keyword evidence="3 7" id="KW-0489">Methyltransferase</keyword>
<dbReference type="Pfam" id="PF05175">
    <property type="entry name" value="MTS"/>
    <property type="match status" value="1"/>
</dbReference>
<evidence type="ECO:0000259" key="6">
    <source>
        <dbReference type="Pfam" id="PF05175"/>
    </source>
</evidence>
<dbReference type="InterPro" id="IPR007848">
    <property type="entry name" value="Small_mtfrase_dom"/>
</dbReference>
<dbReference type="RefSeq" id="WP_183397349.1">
    <property type="nucleotide sequence ID" value="NZ_JACIDS010000001.1"/>
</dbReference>
<evidence type="ECO:0000256" key="4">
    <source>
        <dbReference type="ARBA" id="ARBA00022679"/>
    </source>
</evidence>
<proteinExistence type="predicted"/>
<dbReference type="InterPro" id="IPR029063">
    <property type="entry name" value="SAM-dependent_MTases_sf"/>
</dbReference>
<keyword evidence="5" id="KW-0949">S-adenosyl-L-methionine</keyword>
<dbReference type="CDD" id="cd02440">
    <property type="entry name" value="AdoMet_MTases"/>
    <property type="match status" value="1"/>
</dbReference>
<evidence type="ECO:0000313" key="8">
    <source>
        <dbReference type="Proteomes" id="UP000553963"/>
    </source>
</evidence>
<accession>A0A840AHU0</accession>
<protein>
    <submittedName>
        <fullName evidence="7">16S rRNA (Guanine1207-N2)-methyltransferase</fullName>
        <ecNumber evidence="7">2.1.1.172</ecNumber>
    </submittedName>
</protein>
<dbReference type="PANTHER" id="PTHR47816:SF4">
    <property type="entry name" value="RIBOSOMAL RNA SMALL SUBUNIT METHYLTRANSFERASE C"/>
    <property type="match status" value="1"/>
</dbReference>
<keyword evidence="2" id="KW-0698">rRNA processing</keyword>
<dbReference type="EC" id="2.1.1.172" evidence="7"/>
<evidence type="ECO:0000256" key="1">
    <source>
        <dbReference type="ARBA" id="ARBA00022490"/>
    </source>
</evidence>
<dbReference type="InterPro" id="IPR046977">
    <property type="entry name" value="RsmC/RlmG"/>
</dbReference>
<organism evidence="7 8">
    <name type="scientific">Kaistia hirudinis</name>
    <dbReference type="NCBI Taxonomy" id="1293440"/>
    <lineage>
        <taxon>Bacteria</taxon>
        <taxon>Pseudomonadati</taxon>
        <taxon>Pseudomonadota</taxon>
        <taxon>Alphaproteobacteria</taxon>
        <taxon>Hyphomicrobiales</taxon>
        <taxon>Kaistiaceae</taxon>
        <taxon>Kaistia</taxon>
    </lineage>
</organism>
<reference evidence="7 8" key="1">
    <citation type="submission" date="2020-08" db="EMBL/GenBank/DDBJ databases">
        <title>Genomic Encyclopedia of Type Strains, Phase IV (KMG-IV): sequencing the most valuable type-strain genomes for metagenomic binning, comparative biology and taxonomic classification.</title>
        <authorList>
            <person name="Goeker M."/>
        </authorList>
    </citation>
    <scope>NUCLEOTIDE SEQUENCE [LARGE SCALE GENOMIC DNA]</scope>
    <source>
        <strain evidence="7 8">DSM 25966</strain>
    </source>
</reference>
<dbReference type="Proteomes" id="UP000553963">
    <property type="component" value="Unassembled WGS sequence"/>
</dbReference>
<dbReference type="PANTHER" id="PTHR47816">
    <property type="entry name" value="RIBOSOMAL RNA SMALL SUBUNIT METHYLTRANSFERASE C"/>
    <property type="match status" value="1"/>
</dbReference>
<sequence>MKSPEIHGVYGTPPAELATVPTGAVQFSPLIPGSQVLEKEQGTVASLVMLAPPGTVERRSALAAALRALQPGGELIALAPKDKGGARLAGELAAFGVAANEVSKRHHRICTATRPEKLSGINEALEEGAPRILPDFGLWSQPGVFAFDRMDPGTRLLIDTLPVPAGRGADFGCGIGFLSRAVLMAPGVTELTLIDIDRRAVACAEHNVVDPRARFVWADIRKGGAVPAGLDFIVTNPPFHDGGAEDRALGRAFIEEAATSLRKGGSLWLVANRHLPYEETLRRSFARVRLVAEQGGYKIYEAVR</sequence>
<dbReference type="GO" id="GO:0003676">
    <property type="term" value="F:nucleic acid binding"/>
    <property type="evidence" value="ECO:0007669"/>
    <property type="project" value="InterPro"/>
</dbReference>
<evidence type="ECO:0000313" key="7">
    <source>
        <dbReference type="EMBL" id="MBB3929720.1"/>
    </source>
</evidence>
<feature type="domain" description="Methyltransferase small" evidence="6">
    <location>
        <begin position="137"/>
        <end position="301"/>
    </location>
</feature>
<dbReference type="InterPro" id="IPR002052">
    <property type="entry name" value="DNA_methylase_N6_adenine_CS"/>
</dbReference>
<evidence type="ECO:0000256" key="2">
    <source>
        <dbReference type="ARBA" id="ARBA00022552"/>
    </source>
</evidence>
<dbReference type="SUPFAM" id="SSF53335">
    <property type="entry name" value="S-adenosyl-L-methionine-dependent methyltransferases"/>
    <property type="match status" value="1"/>
</dbReference>
<keyword evidence="4 7" id="KW-0808">Transferase</keyword>